<dbReference type="InterPro" id="IPR050474">
    <property type="entry name" value="Hel308_SKI2-like"/>
</dbReference>
<dbReference type="Proteomes" id="UP000029488">
    <property type="component" value="Chromosome"/>
</dbReference>
<keyword evidence="2" id="KW-0378">Hydrolase</keyword>
<evidence type="ECO:0000313" key="7">
    <source>
        <dbReference type="Proteomes" id="UP000029488"/>
    </source>
</evidence>
<dbReference type="RefSeq" id="WP_044005181.1">
    <property type="nucleotide sequence ID" value="NZ_CP007646.1"/>
</dbReference>
<evidence type="ECO:0000256" key="2">
    <source>
        <dbReference type="ARBA" id="ARBA00022801"/>
    </source>
</evidence>
<protein>
    <submittedName>
        <fullName evidence="6">DEAD/DEAH box helicase domain protein</fullName>
    </submittedName>
</protein>
<evidence type="ECO:0000256" key="3">
    <source>
        <dbReference type="ARBA" id="ARBA00022806"/>
    </source>
</evidence>
<dbReference type="SMART" id="SM00490">
    <property type="entry name" value="HELICc"/>
    <property type="match status" value="1"/>
</dbReference>
<feature type="domain" description="Helicase C-terminal" evidence="5">
    <location>
        <begin position="369"/>
        <end position="552"/>
    </location>
</feature>
<evidence type="ECO:0000259" key="5">
    <source>
        <dbReference type="PROSITE" id="PS51194"/>
    </source>
</evidence>
<name>A0A089QE40_9LACO</name>
<evidence type="ECO:0000313" key="6">
    <source>
        <dbReference type="EMBL" id="AIR11005.1"/>
    </source>
</evidence>
<dbReference type="InterPro" id="IPR027417">
    <property type="entry name" value="P-loop_NTPase"/>
</dbReference>
<keyword evidence="1" id="KW-0547">Nucleotide-binding</keyword>
<dbReference type="PANTHER" id="PTHR47961">
    <property type="entry name" value="DNA POLYMERASE THETA, PUTATIVE (AFU_ORTHOLOGUE AFUA_1G05260)-RELATED"/>
    <property type="match status" value="1"/>
</dbReference>
<dbReference type="PROSITE" id="PS51194">
    <property type="entry name" value="HELICASE_CTER"/>
    <property type="match status" value="1"/>
</dbReference>
<dbReference type="EMBL" id="CP007646">
    <property type="protein sequence ID" value="AIR11005.1"/>
    <property type="molecule type" value="Genomic_DNA"/>
</dbReference>
<gene>
    <name evidence="6" type="ORF">LSJ_1345c</name>
</gene>
<dbReference type="GO" id="GO:0005524">
    <property type="term" value="F:ATP binding"/>
    <property type="evidence" value="ECO:0007669"/>
    <property type="project" value="UniProtKB-KW"/>
</dbReference>
<keyword evidence="4" id="KW-0067">ATP-binding</keyword>
<dbReference type="GO" id="GO:0016787">
    <property type="term" value="F:hydrolase activity"/>
    <property type="evidence" value="ECO:0007669"/>
    <property type="project" value="UniProtKB-KW"/>
</dbReference>
<dbReference type="GO" id="GO:0004386">
    <property type="term" value="F:helicase activity"/>
    <property type="evidence" value="ECO:0007669"/>
    <property type="project" value="UniProtKB-KW"/>
</dbReference>
<reference evidence="6 7" key="1">
    <citation type="journal article" date="2014" name="BMC Genomics">
        <title>Unusual genome complexity in Lactobacillus salivarius JCM1046.</title>
        <authorList>
            <person name="Raftis E.J."/>
            <person name="Forde B.M."/>
            <person name="Claesson M.J."/>
            <person name="O'Toole P.W."/>
        </authorList>
    </citation>
    <scope>NUCLEOTIDE SEQUENCE [LARGE SCALE GENOMIC DNA]</scope>
    <source>
        <strain evidence="6 7">JCM1046</strain>
    </source>
</reference>
<dbReference type="InterPro" id="IPR014001">
    <property type="entry name" value="Helicase_ATP-bd"/>
</dbReference>
<dbReference type="GO" id="GO:0003676">
    <property type="term" value="F:nucleic acid binding"/>
    <property type="evidence" value="ECO:0007669"/>
    <property type="project" value="InterPro"/>
</dbReference>
<dbReference type="Gene3D" id="3.40.50.300">
    <property type="entry name" value="P-loop containing nucleotide triphosphate hydrolases"/>
    <property type="match status" value="2"/>
</dbReference>
<sequence length="871" mass="99850">MEKNGKKLGEYLYEHLANNEYLIKLMDDLSLQYALGIFSGTCKLTSKQKNDLLKFADLLGKSISDQENNEQKNTALRIVAMLSKMYPNDPSVKLISNEVLTGFNNFLPRKRQGYSLVPTIDYLWNGALREYQKKKRQIPGQASLSFIGKQDIIFNSLENELNSFSAPTSMGKTFLIEKYIEFKVKNGSIGNFAITVPSRALITEVKSKFIDDLGTSLSENHYRVISHPEEYWLDYEGNFIFVMTPERLSALIYQNPGIRFSHLFIDESQKITETTSRSIFYYEIFDQIKEWNDPPKVTFAAPLVPNPGVFKQLVETGKGDKGLQITESPVTQVKIIFDRYANKTLVYDDLSKKAIPIFSFEGSWTTPGIVLSMLNKLEDSKCNLVYYGSKKNAISDAVVVGRQLPELDDKELNELADYISRKIHPNYILVDLIRKGIAFHTGELPINVRIRIEEACREGLLKLVFCTSTLLEGVNLPADNIFVTTLHNGKGKLSRLDFLNLIGRVGRLGHSMIGNVFLITGESEKSHSNREAYLSMLAGKLNKAKLSVTVIKPTQAAAIKRSLEQGNVRLEDLKEHRNYNLIRKLSLLYIKELKNNRSGVVRKHLAKSINPDEEKKILQTLQNRYSDMLEDDINFSSDQSEKLREKISQEDVRGYPDIYKDEKLNLSGTKDFLLKLSEIFNWDIYESDFIKPKEDKKIQEKIMEDDAKLTLLWISGYSLRKICDFAIKMRNPKSGDTGFLNRVSKYNDEVPNITWDTITINAVMNRLQKLQFVLGKYFLKVTQELTKSGAAPQNDWYKFLEYGTDSDLRIWLQQSGYSRESSEYIEEHKDELIIEEFDGWKVSKLVQYVDDIDVANETKEVMVNVPEIFLS</sequence>
<proteinExistence type="predicted"/>
<organism evidence="6 7">
    <name type="scientific">Ligilactobacillus salivarius</name>
    <dbReference type="NCBI Taxonomy" id="1624"/>
    <lineage>
        <taxon>Bacteria</taxon>
        <taxon>Bacillati</taxon>
        <taxon>Bacillota</taxon>
        <taxon>Bacilli</taxon>
        <taxon>Lactobacillales</taxon>
        <taxon>Lactobacillaceae</taxon>
        <taxon>Ligilactobacillus</taxon>
    </lineage>
</organism>
<dbReference type="AlphaFoldDB" id="A0A089QE40"/>
<dbReference type="SUPFAM" id="SSF52540">
    <property type="entry name" value="P-loop containing nucleoside triphosphate hydrolases"/>
    <property type="match status" value="2"/>
</dbReference>
<dbReference type="SMART" id="SM00487">
    <property type="entry name" value="DEXDc"/>
    <property type="match status" value="1"/>
</dbReference>
<evidence type="ECO:0000256" key="4">
    <source>
        <dbReference type="ARBA" id="ARBA00022840"/>
    </source>
</evidence>
<dbReference type="InterPro" id="IPR001650">
    <property type="entry name" value="Helicase_C-like"/>
</dbReference>
<dbReference type="PANTHER" id="PTHR47961:SF6">
    <property type="entry name" value="DNA-DIRECTED DNA POLYMERASE"/>
    <property type="match status" value="1"/>
</dbReference>
<dbReference type="Pfam" id="PF00270">
    <property type="entry name" value="DEAD"/>
    <property type="match status" value="1"/>
</dbReference>
<keyword evidence="3 6" id="KW-0347">Helicase</keyword>
<accession>A0A089QE40</accession>
<evidence type="ECO:0000256" key="1">
    <source>
        <dbReference type="ARBA" id="ARBA00022741"/>
    </source>
</evidence>
<dbReference type="KEGG" id="lsj:LSJ_1345c"/>
<dbReference type="InterPro" id="IPR011545">
    <property type="entry name" value="DEAD/DEAH_box_helicase_dom"/>
</dbReference>